<organism evidence="5 6">
    <name type="scientific">Desulfofustis glycolicus DSM 9705</name>
    <dbReference type="NCBI Taxonomy" id="1121409"/>
    <lineage>
        <taxon>Bacteria</taxon>
        <taxon>Pseudomonadati</taxon>
        <taxon>Thermodesulfobacteriota</taxon>
        <taxon>Desulfobulbia</taxon>
        <taxon>Desulfobulbales</taxon>
        <taxon>Desulfocapsaceae</taxon>
        <taxon>Desulfofustis</taxon>
    </lineage>
</organism>
<dbReference type="EMBL" id="FQXS01000037">
    <property type="protein sequence ID" value="SHI11327.1"/>
    <property type="molecule type" value="Genomic_DNA"/>
</dbReference>
<accession>A0A1M5YH01</accession>
<dbReference type="Pfam" id="PF07702">
    <property type="entry name" value="UTRA"/>
    <property type="match status" value="1"/>
</dbReference>
<evidence type="ECO:0000313" key="6">
    <source>
        <dbReference type="Proteomes" id="UP000184139"/>
    </source>
</evidence>
<dbReference type="Proteomes" id="UP000184139">
    <property type="component" value="Unassembled WGS sequence"/>
</dbReference>
<dbReference type="InterPro" id="IPR000524">
    <property type="entry name" value="Tscrpt_reg_HTH_GntR"/>
</dbReference>
<dbReference type="InterPro" id="IPR011663">
    <property type="entry name" value="UTRA"/>
</dbReference>
<keyword evidence="6" id="KW-1185">Reference proteome</keyword>
<protein>
    <submittedName>
        <fullName evidence="5">DNA-binding transcriptional regulator, GntR family</fullName>
    </submittedName>
</protein>
<reference evidence="5 6" key="1">
    <citation type="submission" date="2016-11" db="EMBL/GenBank/DDBJ databases">
        <authorList>
            <person name="Jaros S."/>
            <person name="Januszkiewicz K."/>
            <person name="Wedrychowicz H."/>
        </authorList>
    </citation>
    <scope>NUCLEOTIDE SEQUENCE [LARGE SCALE GENOMIC DNA]</scope>
    <source>
        <strain evidence="5 6">DSM 9705</strain>
    </source>
</reference>
<proteinExistence type="predicted"/>
<dbReference type="SMART" id="SM00866">
    <property type="entry name" value="UTRA"/>
    <property type="match status" value="1"/>
</dbReference>
<dbReference type="Pfam" id="PF00392">
    <property type="entry name" value="GntR"/>
    <property type="match status" value="1"/>
</dbReference>
<evidence type="ECO:0000256" key="2">
    <source>
        <dbReference type="ARBA" id="ARBA00023125"/>
    </source>
</evidence>
<dbReference type="OrthoDB" id="9794015at2"/>
<dbReference type="PANTHER" id="PTHR44846:SF1">
    <property type="entry name" value="MANNOSYL-D-GLYCERATE TRANSPORT_METABOLISM SYSTEM REPRESSOR MNGR-RELATED"/>
    <property type="match status" value="1"/>
</dbReference>
<dbReference type="Gene3D" id="3.40.1410.10">
    <property type="entry name" value="Chorismate lyase-like"/>
    <property type="match status" value="1"/>
</dbReference>
<dbReference type="SUPFAM" id="SSF64288">
    <property type="entry name" value="Chorismate lyase-like"/>
    <property type="match status" value="1"/>
</dbReference>
<dbReference type="InterPro" id="IPR036390">
    <property type="entry name" value="WH_DNA-bd_sf"/>
</dbReference>
<dbReference type="RefSeq" id="WP_073378969.1">
    <property type="nucleotide sequence ID" value="NZ_FQXS01000037.1"/>
</dbReference>
<evidence type="ECO:0000256" key="3">
    <source>
        <dbReference type="ARBA" id="ARBA00023163"/>
    </source>
</evidence>
<dbReference type="InterPro" id="IPR028978">
    <property type="entry name" value="Chorismate_lyase_/UTRA_dom_sf"/>
</dbReference>
<evidence type="ECO:0000259" key="4">
    <source>
        <dbReference type="PROSITE" id="PS50949"/>
    </source>
</evidence>
<dbReference type="SMART" id="SM00345">
    <property type="entry name" value="HTH_GNTR"/>
    <property type="match status" value="1"/>
</dbReference>
<evidence type="ECO:0000313" key="5">
    <source>
        <dbReference type="EMBL" id="SHI11327.1"/>
    </source>
</evidence>
<sequence>MHRKQALKKDAYMEPSLFPAQYAVSSEEKIFRCNLAAEGYLEKMRKKVKVFHALVFIVQETALNGGPGPTYSASIGFLRLIDKSLRTMLMQQIRQKKKRTGGSGDFAEAGLTDAYDRLPAYYRLQKNIEQEIISGDRQPGERIPSEKEYALRYGISIGTVRKALEMLVQKGFLERIRGKGSFVRSRAMQNETLRYYRYVQDFHSIHKSLQICSLGMSRVKAPDICSILNIEPESSLIYLRRIFKSGKEPLVFSISYFPDALFPNMHKLPSDIFDKQTIYTTVEKQFGITTKDAKEFFQADSASSEVAEHLRLAAGSPVLCIHMLAVSYQDIVYEYRQSYCNTQSLFLLRDKGLF</sequence>
<gene>
    <name evidence="5" type="ORF">SAMN02745124_04025</name>
</gene>
<dbReference type="PANTHER" id="PTHR44846">
    <property type="entry name" value="MANNOSYL-D-GLYCERATE TRANSPORT/METABOLISM SYSTEM REPRESSOR MNGR-RELATED"/>
    <property type="match status" value="1"/>
</dbReference>
<dbReference type="PROSITE" id="PS50949">
    <property type="entry name" value="HTH_GNTR"/>
    <property type="match status" value="1"/>
</dbReference>
<dbReference type="SUPFAM" id="SSF46785">
    <property type="entry name" value="Winged helix' DNA-binding domain"/>
    <property type="match status" value="1"/>
</dbReference>
<name>A0A1M5YH01_9BACT</name>
<dbReference type="GO" id="GO:0045892">
    <property type="term" value="P:negative regulation of DNA-templated transcription"/>
    <property type="evidence" value="ECO:0007669"/>
    <property type="project" value="TreeGrafter"/>
</dbReference>
<dbReference type="GO" id="GO:0003700">
    <property type="term" value="F:DNA-binding transcription factor activity"/>
    <property type="evidence" value="ECO:0007669"/>
    <property type="project" value="InterPro"/>
</dbReference>
<dbReference type="Gene3D" id="1.10.10.10">
    <property type="entry name" value="Winged helix-like DNA-binding domain superfamily/Winged helix DNA-binding domain"/>
    <property type="match status" value="1"/>
</dbReference>
<dbReference type="CDD" id="cd07377">
    <property type="entry name" value="WHTH_GntR"/>
    <property type="match status" value="1"/>
</dbReference>
<feature type="domain" description="HTH gntR-type" evidence="4">
    <location>
        <begin position="118"/>
        <end position="186"/>
    </location>
</feature>
<evidence type="ECO:0000256" key="1">
    <source>
        <dbReference type="ARBA" id="ARBA00023015"/>
    </source>
</evidence>
<keyword evidence="1" id="KW-0805">Transcription regulation</keyword>
<dbReference type="InterPro" id="IPR036388">
    <property type="entry name" value="WH-like_DNA-bd_sf"/>
</dbReference>
<keyword evidence="3" id="KW-0804">Transcription</keyword>
<dbReference type="STRING" id="1121409.SAMN02745124_04025"/>
<dbReference type="AlphaFoldDB" id="A0A1M5YH01"/>
<keyword evidence="2 5" id="KW-0238">DNA-binding</keyword>
<dbReference type="InterPro" id="IPR050679">
    <property type="entry name" value="Bact_HTH_transcr_reg"/>
</dbReference>
<dbReference type="GO" id="GO:0003677">
    <property type="term" value="F:DNA binding"/>
    <property type="evidence" value="ECO:0007669"/>
    <property type="project" value="UniProtKB-KW"/>
</dbReference>